<evidence type="ECO:0000313" key="2">
    <source>
        <dbReference type="Proteomes" id="UP001642360"/>
    </source>
</evidence>
<dbReference type="Proteomes" id="UP001642360">
    <property type="component" value="Unassembled WGS sequence"/>
</dbReference>
<feature type="non-terminal residue" evidence="1">
    <location>
        <position position="198"/>
    </location>
</feature>
<reference evidence="1 2" key="1">
    <citation type="submission" date="2024-02" db="EMBL/GenBank/DDBJ databases">
        <authorList>
            <person name="Vignale AGUSTIN F."/>
            <person name="Sosa J E."/>
            <person name="Modenutti C."/>
        </authorList>
    </citation>
    <scope>NUCLEOTIDE SEQUENCE [LARGE SCALE GENOMIC DNA]</scope>
</reference>
<dbReference type="AlphaFoldDB" id="A0ABC8T2Y2"/>
<evidence type="ECO:0000313" key="1">
    <source>
        <dbReference type="EMBL" id="CAK9163784.1"/>
    </source>
</evidence>
<protein>
    <recommendedName>
        <fullName evidence="3">DUF4283 domain-containing protein</fullName>
    </recommendedName>
</protein>
<gene>
    <name evidence="1" type="ORF">ILEXP_LOCUS32845</name>
</gene>
<name>A0ABC8T2Y2_9AQUA</name>
<organism evidence="1 2">
    <name type="scientific">Ilex paraguariensis</name>
    <name type="common">yerba mate</name>
    <dbReference type="NCBI Taxonomy" id="185542"/>
    <lineage>
        <taxon>Eukaryota</taxon>
        <taxon>Viridiplantae</taxon>
        <taxon>Streptophyta</taxon>
        <taxon>Embryophyta</taxon>
        <taxon>Tracheophyta</taxon>
        <taxon>Spermatophyta</taxon>
        <taxon>Magnoliopsida</taxon>
        <taxon>eudicotyledons</taxon>
        <taxon>Gunneridae</taxon>
        <taxon>Pentapetalae</taxon>
        <taxon>asterids</taxon>
        <taxon>campanulids</taxon>
        <taxon>Aquifoliales</taxon>
        <taxon>Aquifoliaceae</taxon>
        <taxon>Ilex</taxon>
    </lineage>
</organism>
<accession>A0ABC8T2Y2</accession>
<proteinExistence type="predicted"/>
<evidence type="ECO:0008006" key="3">
    <source>
        <dbReference type="Google" id="ProtNLM"/>
    </source>
</evidence>
<dbReference type="EMBL" id="CAUOFW020004092">
    <property type="protein sequence ID" value="CAK9163784.1"/>
    <property type="molecule type" value="Genomic_DNA"/>
</dbReference>
<feature type="non-terminal residue" evidence="1">
    <location>
        <position position="1"/>
    </location>
</feature>
<keyword evidence="2" id="KW-1185">Reference proteome</keyword>
<comment type="caution">
    <text evidence="1">The sequence shown here is derived from an EMBL/GenBank/DDBJ whole genome shotgun (WGS) entry which is preliminary data.</text>
</comment>
<sequence>LQLEVCAMVGRRLSINHIEEMEFVCIEAKSSRFGNFFRISMLMNNGKRGLIIPGEFDGEGWHGFRSLLGVFLSGRNKVWCKEVTSRGNTVDDKNSDSVSMMLKCDKVFLREEEQWKNTVTDKAIFFCQNGKEVENVCRFGNCVLDGPTRVKIQRYYQELDKFCSRASFLGGWIAMEGLPFHLWHVEVFSRLGIRVVAS</sequence>